<keyword evidence="2" id="KW-0378">Hydrolase</keyword>
<dbReference type="PANTHER" id="PTHR10887">
    <property type="entry name" value="DNA2/NAM7 HELICASE FAMILY"/>
    <property type="match status" value="1"/>
</dbReference>
<feature type="domain" description="DNA2/NAM7 helicase-like C-terminal" evidence="6">
    <location>
        <begin position="692"/>
        <end position="889"/>
    </location>
</feature>
<dbReference type="InterPro" id="IPR045055">
    <property type="entry name" value="DNA2/NAM7-like"/>
</dbReference>
<evidence type="ECO:0000313" key="9">
    <source>
        <dbReference type="Proteomes" id="UP001374535"/>
    </source>
</evidence>
<feature type="domain" description="DNA2/NAM7 helicase helicase" evidence="5">
    <location>
        <begin position="609"/>
        <end position="684"/>
    </location>
</feature>
<organism evidence="8 9">
    <name type="scientific">Vigna mungo</name>
    <name type="common">Black gram</name>
    <name type="synonym">Phaseolus mungo</name>
    <dbReference type="NCBI Taxonomy" id="3915"/>
    <lineage>
        <taxon>Eukaryota</taxon>
        <taxon>Viridiplantae</taxon>
        <taxon>Streptophyta</taxon>
        <taxon>Embryophyta</taxon>
        <taxon>Tracheophyta</taxon>
        <taxon>Spermatophyta</taxon>
        <taxon>Magnoliopsida</taxon>
        <taxon>eudicotyledons</taxon>
        <taxon>Gunneridae</taxon>
        <taxon>Pentapetalae</taxon>
        <taxon>rosids</taxon>
        <taxon>fabids</taxon>
        <taxon>Fabales</taxon>
        <taxon>Fabaceae</taxon>
        <taxon>Papilionoideae</taxon>
        <taxon>50 kb inversion clade</taxon>
        <taxon>NPAAA clade</taxon>
        <taxon>indigoferoid/millettioid clade</taxon>
        <taxon>Phaseoleae</taxon>
        <taxon>Vigna</taxon>
    </lineage>
</organism>
<sequence length="970" mass="109450">MERLEADMLSLPELDSYFGNMLIDVVFALVLRRVEKNVTSVTPKTTTCSSTEEDDDKYSFLNIVFSWKLKDALNEDLYKNKVQKIPNTFESVSSYLNSFISPLIEETHSDLCSSLKGVSHGRLCEIKKVERAKFFRPNKDLFYLITLKNISDEIEDGEEEKGGKYVPESGDLFVLTDVKPRRIDDLNRPGRFYHIAHVCGAKDTEEILILSSKIMEMDILNEFGRIKSQKLYAVFLMNLTTNNRIWKALHSLSMDYDVDIIKQVLQPELHSGVTCENCESEEKKKLHGITARCLLQNQNLNKSQEEAVSSCVGMIKCDHSDIKLIWGPPGTGKTKTLACLLFCLLKLKHRSLACAPTNTAIVQVAARLHGLFQGSVEYKTYGLGDIVLMGNKSRVKLDSSPGLKDVFLDHRVENLVKCLSSLSGWKHTVDSMIHLLEDPKKEYTLNKKEKGAISLEEYVTLKDIGVASAYSAYKERRTIFGSMTFEEYVKKNRMDIYDRFHTEQEKISILTSQQFIKQTFEDLRKKLEFCMQTLYTHLPTSFITREQVKNMIEVTDLLASVEKRLKVTLDGYGERSIGPECFGSSGTLCLNLLRLLSESVSLPDISERGGVEKFCLMNACIILCTASGSIKLYTEGMSKIKFLVIDEAAQLKECESAIPLRLPGLKHCILIGDEKQLPALVKSKIAENADFGRSLFERLVSLGYEKHMLNFQYRMHPSISLFPCKEFYGGLIYDGPNVVQSSYGKRFMEGEMYGSFSFINVSKGKEHFGRGGFSSKNMVEAAAISKIVGSLKEEFMRSKKRVSIGIISPYNAQVYEIQDKIKQHSCTSHPGFSVSVRSVDGFQGGEEDIIIISTVRSNGSGKVGFLTNAQRANVALTRARYCLWVVGNAATLVSSDSVWRKLVLDAKKRGCFYNADDDKRMVEAIDIAAFELDMLEESDSRFKKLSIDPENQDGEIRSFRILTLLRKTSC</sequence>
<name>A0AAQ3MF97_VIGMU</name>
<dbReference type="GO" id="GO:0016787">
    <property type="term" value="F:hydrolase activity"/>
    <property type="evidence" value="ECO:0007669"/>
    <property type="project" value="UniProtKB-KW"/>
</dbReference>
<dbReference type="InterPro" id="IPR045529">
    <property type="entry name" value="DUF6469"/>
</dbReference>
<dbReference type="EMBL" id="CP144690">
    <property type="protein sequence ID" value="WVY90099.1"/>
    <property type="molecule type" value="Genomic_DNA"/>
</dbReference>
<dbReference type="FunFam" id="3.40.50.300:FF:000326">
    <property type="entry name" value="P-loop containing nucleoside triphosphate hydrolase"/>
    <property type="match status" value="1"/>
</dbReference>
<dbReference type="GO" id="GO:0005694">
    <property type="term" value="C:chromosome"/>
    <property type="evidence" value="ECO:0007669"/>
    <property type="project" value="UniProtKB-ARBA"/>
</dbReference>
<evidence type="ECO:0000256" key="4">
    <source>
        <dbReference type="ARBA" id="ARBA00022840"/>
    </source>
</evidence>
<keyword evidence="4" id="KW-0067">ATP-binding</keyword>
<keyword evidence="1" id="KW-0547">Nucleotide-binding</keyword>
<dbReference type="Pfam" id="PF20073">
    <property type="entry name" value="DUF6469"/>
    <property type="match status" value="1"/>
</dbReference>
<dbReference type="GO" id="GO:0004386">
    <property type="term" value="F:helicase activity"/>
    <property type="evidence" value="ECO:0007669"/>
    <property type="project" value="UniProtKB-KW"/>
</dbReference>
<evidence type="ECO:0000256" key="2">
    <source>
        <dbReference type="ARBA" id="ARBA00022801"/>
    </source>
</evidence>
<evidence type="ECO:0000313" key="8">
    <source>
        <dbReference type="EMBL" id="WVY90099.1"/>
    </source>
</evidence>
<dbReference type="InterPro" id="IPR047187">
    <property type="entry name" value="SF1_C_Upf1"/>
</dbReference>
<reference evidence="8 9" key="1">
    <citation type="journal article" date="2023" name="Life. Sci Alliance">
        <title>Evolutionary insights into 3D genome organization and epigenetic landscape of Vigna mungo.</title>
        <authorList>
            <person name="Junaid A."/>
            <person name="Singh B."/>
            <person name="Bhatia S."/>
        </authorList>
    </citation>
    <scope>NUCLEOTIDE SEQUENCE [LARGE SCALE GENOMIC DNA]</scope>
    <source>
        <strain evidence="8">Urdbean</strain>
    </source>
</reference>
<dbReference type="SUPFAM" id="SSF52540">
    <property type="entry name" value="P-loop containing nucleoside triphosphate hydrolases"/>
    <property type="match status" value="1"/>
</dbReference>
<evidence type="ECO:0000256" key="1">
    <source>
        <dbReference type="ARBA" id="ARBA00022741"/>
    </source>
</evidence>
<dbReference type="Gene3D" id="3.40.50.300">
    <property type="entry name" value="P-loop containing nucleotide triphosphate hydrolases"/>
    <property type="match status" value="2"/>
</dbReference>
<dbReference type="InterPro" id="IPR041677">
    <property type="entry name" value="DNA2/NAM7_AAA_11"/>
</dbReference>
<protein>
    <recommendedName>
        <fullName evidence="10">Helicase MAGATAMA 3</fullName>
    </recommendedName>
</protein>
<proteinExistence type="predicted"/>
<evidence type="ECO:0008006" key="10">
    <source>
        <dbReference type="Google" id="ProtNLM"/>
    </source>
</evidence>
<dbReference type="Pfam" id="PF13087">
    <property type="entry name" value="AAA_12"/>
    <property type="match status" value="1"/>
</dbReference>
<feature type="domain" description="DUF6469" evidence="7">
    <location>
        <begin position="142"/>
        <end position="251"/>
    </location>
</feature>
<evidence type="ECO:0000259" key="6">
    <source>
        <dbReference type="Pfam" id="PF13087"/>
    </source>
</evidence>
<dbReference type="Proteomes" id="UP001374535">
    <property type="component" value="Chromosome 11"/>
</dbReference>
<feature type="domain" description="DNA2/NAM7 helicase helicase" evidence="5">
    <location>
        <begin position="299"/>
        <end position="516"/>
    </location>
</feature>
<keyword evidence="3" id="KW-0347">Helicase</keyword>
<dbReference type="GO" id="GO:0005524">
    <property type="term" value="F:ATP binding"/>
    <property type="evidence" value="ECO:0007669"/>
    <property type="project" value="UniProtKB-KW"/>
</dbReference>
<dbReference type="PANTHER" id="PTHR10887:SF522">
    <property type="entry name" value="P-LOOP CONTAINING NUCLEOSIDE TRIPHOSPHATE HYDROLASES SUPERFAMILY PROTEIN"/>
    <property type="match status" value="1"/>
</dbReference>
<evidence type="ECO:0000259" key="7">
    <source>
        <dbReference type="Pfam" id="PF20073"/>
    </source>
</evidence>
<dbReference type="InterPro" id="IPR041679">
    <property type="entry name" value="DNA2/NAM7-like_C"/>
</dbReference>
<accession>A0AAQ3MF97</accession>
<dbReference type="CDD" id="cd18808">
    <property type="entry name" value="SF1_C_Upf1"/>
    <property type="match status" value="1"/>
</dbReference>
<gene>
    <name evidence="8" type="ORF">V8G54_035613</name>
</gene>
<dbReference type="InterPro" id="IPR027417">
    <property type="entry name" value="P-loop_NTPase"/>
</dbReference>
<dbReference type="Pfam" id="PF13086">
    <property type="entry name" value="AAA_11"/>
    <property type="match status" value="2"/>
</dbReference>
<evidence type="ECO:0000259" key="5">
    <source>
        <dbReference type="Pfam" id="PF13086"/>
    </source>
</evidence>
<keyword evidence="9" id="KW-1185">Reference proteome</keyword>
<evidence type="ECO:0000256" key="3">
    <source>
        <dbReference type="ARBA" id="ARBA00022806"/>
    </source>
</evidence>
<dbReference type="AlphaFoldDB" id="A0AAQ3MF97"/>